<name>A0ABV9KZY9_9BACT</name>
<evidence type="ECO:0000313" key="6">
    <source>
        <dbReference type="Proteomes" id="UP001596023"/>
    </source>
</evidence>
<evidence type="ECO:0000259" key="4">
    <source>
        <dbReference type="Pfam" id="PF22422"/>
    </source>
</evidence>
<sequence>MVNTFFIRNSIIILLSLFSINTLSAQKSLLTDIPNRYVSENKFLQKSPDNMIPRSFEECKAKLPQPEWEACPDAISAYWKAWEIAFSNLYTVEPGSGLISPYIDAAFNRHLFMWDSSFMVMFGRYGKNAFNFQQTLDNFYAKQHRDGFISREISQIDGSESFEKYDISSTGPNLLPWAEWEYYLMFGNKERLKDVFPALLAYYQWFRSNYSWPDGSYFSSGWGCGMDNQPRLQKGYSVDFSHGFMSWVDITIQQVFAGNILVEIAEIINRRDDVKDIIEENKFLRQYVRDKMWDEASAYYYDLYRDGTPNYVKSIAAYWSLLANIVPDDKLERFLEHLSNPMEFNRNHRPPTLSADHLGYEPDGGYWRGGVWAPTTYMLLKGLTNCKQDSLAYEIALNHYNNVIDVYNRTGTLWENYAPEKGFFPKQSRKDFVGWTGITPISILFEYIYGIHIQPEGNSVVWDVRLTDTFGVKNLPVGKGNFADFICHKRKRKTDKPDIRVKSDRDITLKLIWEGGSEIIYIKGTSL</sequence>
<protein>
    <submittedName>
        <fullName evidence="5">Trehalase family glycosidase</fullName>
    </submittedName>
</protein>
<keyword evidence="3 5" id="KW-0326">Glycosidase</keyword>
<evidence type="ECO:0000313" key="5">
    <source>
        <dbReference type="EMBL" id="MFC4675819.1"/>
    </source>
</evidence>
<dbReference type="PANTHER" id="PTHR10412:SF11">
    <property type="entry name" value="MANNOSYL-OLIGOSACCHARIDE GLUCOSIDASE"/>
    <property type="match status" value="1"/>
</dbReference>
<evidence type="ECO:0000256" key="2">
    <source>
        <dbReference type="ARBA" id="ARBA00022801"/>
    </source>
</evidence>
<dbReference type="InterPro" id="IPR012341">
    <property type="entry name" value="6hp_glycosidase-like_sf"/>
</dbReference>
<dbReference type="Pfam" id="PF22422">
    <property type="entry name" value="MGH1-like_GH"/>
    <property type="match status" value="1"/>
</dbReference>
<comment type="caution">
    <text evidence="5">The sequence shown here is derived from an EMBL/GenBank/DDBJ whole genome shotgun (WGS) entry which is preliminary data.</text>
</comment>
<reference evidence="6" key="1">
    <citation type="journal article" date="2019" name="Int. J. Syst. Evol. Microbiol.">
        <title>The Global Catalogue of Microorganisms (GCM) 10K type strain sequencing project: providing services to taxonomists for standard genome sequencing and annotation.</title>
        <authorList>
            <consortium name="The Broad Institute Genomics Platform"/>
            <consortium name="The Broad Institute Genome Sequencing Center for Infectious Disease"/>
            <person name="Wu L."/>
            <person name="Ma J."/>
        </authorList>
    </citation>
    <scope>NUCLEOTIDE SEQUENCE [LARGE SCALE GENOMIC DNA]</scope>
    <source>
        <strain evidence="6">CCUG 66188</strain>
    </source>
</reference>
<gene>
    <name evidence="5" type="ORF">ACFO6W_19200</name>
</gene>
<dbReference type="GO" id="GO:0016798">
    <property type="term" value="F:hydrolase activity, acting on glycosyl bonds"/>
    <property type="evidence" value="ECO:0007669"/>
    <property type="project" value="UniProtKB-KW"/>
</dbReference>
<proteinExistence type="inferred from homology"/>
<accession>A0ABV9KZY9</accession>
<feature type="domain" description="Mannosylglycerate hydrolase MGH1-like glycoside hydrolase" evidence="4">
    <location>
        <begin position="110"/>
        <end position="423"/>
    </location>
</feature>
<organism evidence="5 6">
    <name type="scientific">Dysgonomonas termitidis</name>
    <dbReference type="NCBI Taxonomy" id="1516126"/>
    <lineage>
        <taxon>Bacteria</taxon>
        <taxon>Pseudomonadati</taxon>
        <taxon>Bacteroidota</taxon>
        <taxon>Bacteroidia</taxon>
        <taxon>Bacteroidales</taxon>
        <taxon>Dysgonomonadaceae</taxon>
        <taxon>Dysgonomonas</taxon>
    </lineage>
</organism>
<evidence type="ECO:0000256" key="3">
    <source>
        <dbReference type="ARBA" id="ARBA00023295"/>
    </source>
</evidence>
<dbReference type="InterPro" id="IPR054491">
    <property type="entry name" value="MGH1-like_GH"/>
</dbReference>
<keyword evidence="6" id="KW-1185">Reference proteome</keyword>
<dbReference type="InterPro" id="IPR008928">
    <property type="entry name" value="6-hairpin_glycosidase_sf"/>
</dbReference>
<evidence type="ECO:0000256" key="1">
    <source>
        <dbReference type="ARBA" id="ARBA00010833"/>
    </source>
</evidence>
<dbReference type="Proteomes" id="UP001596023">
    <property type="component" value="Unassembled WGS sequence"/>
</dbReference>
<keyword evidence="2" id="KW-0378">Hydrolase</keyword>
<dbReference type="EMBL" id="JBHSGN010000117">
    <property type="protein sequence ID" value="MFC4675819.1"/>
    <property type="molecule type" value="Genomic_DNA"/>
</dbReference>
<dbReference type="PANTHER" id="PTHR10412">
    <property type="entry name" value="MANNOSYL-OLIGOSACCHARIDE GLUCOSIDASE"/>
    <property type="match status" value="1"/>
</dbReference>
<dbReference type="RefSeq" id="WP_379999410.1">
    <property type="nucleotide sequence ID" value="NZ_JBHSGN010000117.1"/>
</dbReference>
<dbReference type="SUPFAM" id="SSF48208">
    <property type="entry name" value="Six-hairpin glycosidases"/>
    <property type="match status" value="1"/>
</dbReference>
<dbReference type="InterPro" id="IPR004888">
    <property type="entry name" value="Glycoside_hydrolase_63"/>
</dbReference>
<dbReference type="Gene3D" id="1.50.10.10">
    <property type="match status" value="1"/>
</dbReference>
<comment type="similarity">
    <text evidence="1">Belongs to the glycosyl hydrolase 63 family.</text>
</comment>